<gene>
    <name evidence="2" type="ORF">Q4469_12750</name>
</gene>
<dbReference type="InterPro" id="IPR011051">
    <property type="entry name" value="RmlC_Cupin_sf"/>
</dbReference>
<comment type="caution">
    <text evidence="2">The sequence shown here is derived from an EMBL/GenBank/DDBJ whole genome shotgun (WGS) entry which is preliminary data.</text>
</comment>
<dbReference type="AlphaFoldDB" id="A0AAW7WN85"/>
<evidence type="ECO:0000313" key="3">
    <source>
        <dbReference type="Proteomes" id="UP001170023"/>
    </source>
</evidence>
<dbReference type="InterPro" id="IPR027565">
    <property type="entry name" value="Cupin_WbuC"/>
</dbReference>
<protein>
    <submittedName>
        <fullName evidence="2">WbuC family cupin fold metalloprotein</fullName>
    </submittedName>
</protein>
<name>A0AAW7WN85_9BACE</name>
<proteinExistence type="predicted"/>
<dbReference type="InterPro" id="IPR046058">
    <property type="entry name" value="WbuC_cupin"/>
</dbReference>
<accession>A0AAW7WN85</accession>
<dbReference type="NCBIfam" id="TIGR04366">
    <property type="entry name" value="cupin_WbuC"/>
    <property type="match status" value="1"/>
</dbReference>
<evidence type="ECO:0000259" key="1">
    <source>
        <dbReference type="Pfam" id="PF19480"/>
    </source>
</evidence>
<dbReference type="RefSeq" id="WP_259326710.1">
    <property type="nucleotide sequence ID" value="NZ_CAXYLJ010000041.1"/>
</dbReference>
<dbReference type="EMBL" id="JAUONL010000009">
    <property type="protein sequence ID" value="MDO6358545.1"/>
    <property type="molecule type" value="Genomic_DNA"/>
</dbReference>
<dbReference type="Pfam" id="PF19480">
    <property type="entry name" value="DUF6016"/>
    <property type="match status" value="1"/>
</dbReference>
<dbReference type="SUPFAM" id="SSF51182">
    <property type="entry name" value="RmlC-like cupins"/>
    <property type="match status" value="1"/>
</dbReference>
<dbReference type="Proteomes" id="UP001170023">
    <property type="component" value="Unassembled WGS sequence"/>
</dbReference>
<evidence type="ECO:0000313" key="2">
    <source>
        <dbReference type="EMBL" id="MDO6358545.1"/>
    </source>
</evidence>
<sequence length="85" mass="9742">MILIDNKFISKLFDKALVNSCLREAYDLRNSKDDGNQRLVTALMPETLVPIHCHPNSIENLMIVCGKFIVITYDDNGIELKRIHL</sequence>
<organism evidence="2 3">
    <name type="scientific">Bacteroides caccae</name>
    <dbReference type="NCBI Taxonomy" id="47678"/>
    <lineage>
        <taxon>Bacteria</taxon>
        <taxon>Pseudomonadati</taxon>
        <taxon>Bacteroidota</taxon>
        <taxon>Bacteroidia</taxon>
        <taxon>Bacteroidales</taxon>
        <taxon>Bacteroidaceae</taxon>
        <taxon>Bacteroides</taxon>
    </lineage>
</organism>
<feature type="domain" description="Cupin fold metalloprotein WbuC cupin" evidence="1">
    <location>
        <begin position="4"/>
        <end position="84"/>
    </location>
</feature>
<reference evidence="2" key="1">
    <citation type="submission" date="2023-07" db="EMBL/GenBank/DDBJ databases">
        <title>Whole Genome Sequencing of Colonoscopy isolates.</title>
        <authorList>
            <person name="Surve S.V."/>
            <person name="Valls R.A."/>
            <person name="Barrak K.E."/>
            <person name="Gardner T.B."/>
            <person name="O'Toole G.A."/>
        </authorList>
    </citation>
    <scope>NUCLEOTIDE SEQUENCE</scope>
    <source>
        <strain evidence="2">GP0119</strain>
    </source>
</reference>